<evidence type="ECO:0000256" key="4">
    <source>
        <dbReference type="ARBA" id="ARBA00022837"/>
    </source>
</evidence>
<feature type="signal peptide" evidence="7">
    <location>
        <begin position="1"/>
        <end position="23"/>
    </location>
</feature>
<dbReference type="PANTHER" id="PTHR10342">
    <property type="entry name" value="ARYLSULFATASE"/>
    <property type="match status" value="1"/>
</dbReference>
<reference evidence="9 10" key="1">
    <citation type="submission" date="2006-02" db="EMBL/GenBank/DDBJ databases">
        <authorList>
            <person name="Amann R."/>
            <person name="Ferriera S."/>
            <person name="Johnson J."/>
            <person name="Kravitz S."/>
            <person name="Halpern A."/>
            <person name="Remington K."/>
            <person name="Beeson K."/>
            <person name="Tran B."/>
            <person name="Rogers Y.-H."/>
            <person name="Friedman R."/>
            <person name="Venter J.C."/>
        </authorList>
    </citation>
    <scope>NUCLEOTIDE SEQUENCE [LARGE SCALE GENOMIC DNA]</scope>
    <source>
        <strain evidence="9 10">DSM 3645</strain>
    </source>
</reference>
<dbReference type="Proteomes" id="UP000004358">
    <property type="component" value="Unassembled WGS sequence"/>
</dbReference>
<dbReference type="SUPFAM" id="SSF53649">
    <property type="entry name" value="Alkaline phosphatase-like"/>
    <property type="match status" value="1"/>
</dbReference>
<evidence type="ECO:0000259" key="8">
    <source>
        <dbReference type="Pfam" id="PF00884"/>
    </source>
</evidence>
<evidence type="ECO:0000313" key="9">
    <source>
        <dbReference type="EMBL" id="EAQ82209.1"/>
    </source>
</evidence>
<evidence type="ECO:0000313" key="10">
    <source>
        <dbReference type="Proteomes" id="UP000004358"/>
    </source>
</evidence>
<keyword evidence="2" id="KW-0479">Metal-binding</keyword>
<keyword evidence="3" id="KW-0378">Hydrolase</keyword>
<accession>A3ZMN6</accession>
<evidence type="ECO:0000256" key="3">
    <source>
        <dbReference type="ARBA" id="ARBA00022801"/>
    </source>
</evidence>
<dbReference type="CDD" id="cd16029">
    <property type="entry name" value="4-S"/>
    <property type="match status" value="1"/>
</dbReference>
<dbReference type="Gene3D" id="3.40.720.10">
    <property type="entry name" value="Alkaline Phosphatase, subunit A"/>
    <property type="match status" value="1"/>
</dbReference>
<evidence type="ECO:0000256" key="7">
    <source>
        <dbReference type="SAM" id="SignalP"/>
    </source>
</evidence>
<feature type="chain" id="PRO_5002664895" evidence="7">
    <location>
        <begin position="24"/>
        <end position="455"/>
    </location>
</feature>
<dbReference type="AlphaFoldDB" id="A3ZMN6"/>
<organism evidence="9 10">
    <name type="scientific">Blastopirellula marina DSM 3645</name>
    <dbReference type="NCBI Taxonomy" id="314230"/>
    <lineage>
        <taxon>Bacteria</taxon>
        <taxon>Pseudomonadati</taxon>
        <taxon>Planctomycetota</taxon>
        <taxon>Planctomycetia</taxon>
        <taxon>Pirellulales</taxon>
        <taxon>Pirellulaceae</taxon>
        <taxon>Blastopirellula</taxon>
    </lineage>
</organism>
<dbReference type="PROSITE" id="PS00523">
    <property type="entry name" value="SULFATASE_1"/>
    <property type="match status" value="1"/>
</dbReference>
<feature type="region of interest" description="Disordered" evidence="6">
    <location>
        <begin position="426"/>
        <end position="455"/>
    </location>
</feature>
<comment type="caution">
    <text evidence="9">The sequence shown here is derived from an EMBL/GenBank/DDBJ whole genome shotgun (WGS) entry which is preliminary data.</text>
</comment>
<dbReference type="GO" id="GO:0046872">
    <property type="term" value="F:metal ion binding"/>
    <property type="evidence" value="ECO:0007669"/>
    <property type="project" value="UniProtKB-KW"/>
</dbReference>
<evidence type="ECO:0000256" key="5">
    <source>
        <dbReference type="ARBA" id="ARBA00023180"/>
    </source>
</evidence>
<sequence>MPAIRSLILTIALTLASVATTFATDAPRPNIVFLLADDLGGADVSWRGSPIKTPQLDALANSGAKLEQFYVQPVCSPTRSALLTGRYPMRYGLQVGVVRPWADYGLPLDERTLAEALQDAGYETAIVGKWHLGHVSPAYLPMARGFDHQYGHYNGALDYFTHDRDGGHDWHKDDHVNRDEGYATHLIAQEAVRVIQDRDKKKPLFLYVPFNAVHSPLQVPESYAAPYGDMKKRRQAYAGMVAALDEAVGQIVDEIQRQEMLDNTLFIFSSDNGGPEPGKLTDNGPLRGGKHTLYEGGVRVCAFASWKGRIAPGSKVEAPLHIVDWYPTLIELAGGSLQQAKPLDGRNIWPSITTGEPSPHDVIVCNITPTEGAIRVGDWKLVVHNIGKPREKVELFNLSDDLAEQQNRATTNAKMLRKLRNRFDQLASEAAPAKNAGPQPKDYQAPAIWGERAHP</sequence>
<evidence type="ECO:0000256" key="6">
    <source>
        <dbReference type="SAM" id="MobiDB-lite"/>
    </source>
</evidence>
<dbReference type="PROSITE" id="PS00149">
    <property type="entry name" value="SULFATASE_2"/>
    <property type="match status" value="1"/>
</dbReference>
<evidence type="ECO:0000256" key="1">
    <source>
        <dbReference type="ARBA" id="ARBA00008779"/>
    </source>
</evidence>
<protein>
    <submittedName>
        <fullName evidence="9">Arylsulfatase B</fullName>
    </submittedName>
</protein>
<dbReference type="InterPro" id="IPR024607">
    <property type="entry name" value="Sulfatase_CS"/>
</dbReference>
<dbReference type="OrthoDB" id="9783154at2"/>
<keyword evidence="7" id="KW-0732">Signal</keyword>
<evidence type="ECO:0000256" key="2">
    <source>
        <dbReference type="ARBA" id="ARBA00022723"/>
    </source>
</evidence>
<dbReference type="RefSeq" id="WP_002650051.1">
    <property type="nucleotide sequence ID" value="NZ_AANZ01000002.1"/>
</dbReference>
<dbReference type="EMBL" id="AANZ01000002">
    <property type="protein sequence ID" value="EAQ82209.1"/>
    <property type="molecule type" value="Genomic_DNA"/>
</dbReference>
<comment type="similarity">
    <text evidence="1">Belongs to the sulfatase family.</text>
</comment>
<dbReference type="InterPro" id="IPR047115">
    <property type="entry name" value="ARSB"/>
</dbReference>
<dbReference type="GO" id="GO:0008484">
    <property type="term" value="F:sulfuric ester hydrolase activity"/>
    <property type="evidence" value="ECO:0007669"/>
    <property type="project" value="InterPro"/>
</dbReference>
<keyword evidence="4" id="KW-0106">Calcium</keyword>
<proteinExistence type="inferred from homology"/>
<dbReference type="Pfam" id="PF00884">
    <property type="entry name" value="Sulfatase"/>
    <property type="match status" value="1"/>
</dbReference>
<feature type="domain" description="Sulfatase N-terminal" evidence="8">
    <location>
        <begin position="29"/>
        <end position="334"/>
    </location>
</feature>
<name>A3ZMN6_9BACT</name>
<dbReference type="Gene3D" id="3.30.1120.10">
    <property type="match status" value="1"/>
</dbReference>
<dbReference type="PANTHER" id="PTHR10342:SF274">
    <property type="entry name" value="ARYLSULFATASE B"/>
    <property type="match status" value="1"/>
</dbReference>
<dbReference type="InterPro" id="IPR017850">
    <property type="entry name" value="Alkaline_phosphatase_core_sf"/>
</dbReference>
<keyword evidence="5" id="KW-0325">Glycoprotein</keyword>
<dbReference type="HOGENOM" id="CLU_006332_10_1_0"/>
<dbReference type="InterPro" id="IPR000917">
    <property type="entry name" value="Sulfatase_N"/>
</dbReference>
<dbReference type="STRING" id="314230.DSM3645_00805"/>
<gene>
    <name evidence="9" type="ORF">DSM3645_00805</name>
</gene>